<dbReference type="InterPro" id="IPR010055">
    <property type="entry name" value="T2SS_protein-GspJ"/>
</dbReference>
<accession>A0A062VI94</accession>
<evidence type="ECO:0000313" key="9">
    <source>
        <dbReference type="EMBL" id="KCZ99266.1"/>
    </source>
</evidence>
<dbReference type="GO" id="GO:0015627">
    <property type="term" value="C:type II protein secretion system complex"/>
    <property type="evidence" value="ECO:0007669"/>
    <property type="project" value="InterPro"/>
</dbReference>
<name>A0A062VI94_9PROT</name>
<dbReference type="GO" id="GO:0005886">
    <property type="term" value="C:plasma membrane"/>
    <property type="evidence" value="ECO:0007669"/>
    <property type="project" value="UniProtKB-SubCell"/>
</dbReference>
<feature type="transmembrane region" description="Helical" evidence="8">
    <location>
        <begin position="12"/>
        <end position="34"/>
    </location>
</feature>
<gene>
    <name evidence="9" type="ORF">HPO_06843</name>
</gene>
<protein>
    <submittedName>
        <fullName evidence="9">General secretion pathway protein J</fullName>
    </submittedName>
</protein>
<keyword evidence="10" id="KW-1185">Reference proteome</keyword>
<evidence type="ECO:0000256" key="2">
    <source>
        <dbReference type="ARBA" id="ARBA00022475"/>
    </source>
</evidence>
<evidence type="ECO:0000256" key="1">
    <source>
        <dbReference type="ARBA" id="ARBA00004377"/>
    </source>
</evidence>
<dbReference type="AlphaFoldDB" id="A0A062VI94"/>
<dbReference type="PANTHER" id="PTHR39583">
    <property type="entry name" value="TYPE II SECRETION SYSTEM PROTEIN J-RELATED"/>
    <property type="match status" value="1"/>
</dbReference>
<dbReference type="OrthoDB" id="9794345at2"/>
<dbReference type="Proteomes" id="UP000027100">
    <property type="component" value="Unassembled WGS sequence"/>
</dbReference>
<evidence type="ECO:0000256" key="8">
    <source>
        <dbReference type="SAM" id="Phobius"/>
    </source>
</evidence>
<dbReference type="InterPro" id="IPR051621">
    <property type="entry name" value="T2SS_protein_J"/>
</dbReference>
<dbReference type="eggNOG" id="COG4795">
    <property type="taxonomic scope" value="Bacteria"/>
</dbReference>
<keyword evidence="5 8" id="KW-0812">Transmembrane</keyword>
<evidence type="ECO:0000256" key="7">
    <source>
        <dbReference type="ARBA" id="ARBA00023136"/>
    </source>
</evidence>
<evidence type="ECO:0000256" key="5">
    <source>
        <dbReference type="ARBA" id="ARBA00022692"/>
    </source>
</evidence>
<dbReference type="PATRIC" id="fig|1280954.3.peg.1387"/>
<evidence type="ECO:0000256" key="6">
    <source>
        <dbReference type="ARBA" id="ARBA00022989"/>
    </source>
</evidence>
<keyword evidence="7 8" id="KW-0472">Membrane</keyword>
<evidence type="ECO:0000313" key="10">
    <source>
        <dbReference type="Proteomes" id="UP000027100"/>
    </source>
</evidence>
<dbReference type="PANTHER" id="PTHR39583:SF2">
    <property type="entry name" value="TYPE II SECRETION SYSTEM PROTEIN J"/>
    <property type="match status" value="1"/>
</dbReference>
<dbReference type="GO" id="GO:0015628">
    <property type="term" value="P:protein secretion by the type II secretion system"/>
    <property type="evidence" value="ECO:0007669"/>
    <property type="project" value="InterPro"/>
</dbReference>
<dbReference type="RefSeq" id="WP_035596106.1">
    <property type="nucleotide sequence ID" value="NZ_ARYM01000006.1"/>
</dbReference>
<evidence type="ECO:0000256" key="4">
    <source>
        <dbReference type="ARBA" id="ARBA00022519"/>
    </source>
</evidence>
<keyword evidence="3" id="KW-0488">Methylation</keyword>
<sequence>MNATPSPQSGISLMETLIALFVVALLATAGGVMLTQSLRSTRLIEVRGNDARELQTALAVLRDDFAAFVDRPSRADASSDLSTRFEGQPIRYDGRIMTFVRNGWSNPADLPRSDLQRVEYQFDNGALIRRSWSAPDAGPGTAVAEQIVLSGLEDISVQYGREQIWKPDWIVPASMVDAPLPDKIQLVFTFGEGDTLTAKFRLGLRE</sequence>
<dbReference type="Gene3D" id="3.10.610.10">
    <property type="entry name" value="GSPII I/J protein-like"/>
    <property type="match status" value="1"/>
</dbReference>
<organism evidence="9 10">
    <name type="scientific">Hyphomonas polymorpha PS728</name>
    <dbReference type="NCBI Taxonomy" id="1280954"/>
    <lineage>
        <taxon>Bacteria</taxon>
        <taxon>Pseudomonadati</taxon>
        <taxon>Pseudomonadota</taxon>
        <taxon>Alphaproteobacteria</taxon>
        <taxon>Hyphomonadales</taxon>
        <taxon>Hyphomonadaceae</taxon>
        <taxon>Hyphomonas</taxon>
    </lineage>
</organism>
<keyword evidence="4" id="KW-0997">Cell inner membrane</keyword>
<dbReference type="InterPro" id="IPR045584">
    <property type="entry name" value="Pilin-like"/>
</dbReference>
<dbReference type="NCBIfam" id="TIGR01711">
    <property type="entry name" value="gspJ"/>
    <property type="match status" value="1"/>
</dbReference>
<dbReference type="EMBL" id="ARYM01000006">
    <property type="protein sequence ID" value="KCZ99266.1"/>
    <property type="molecule type" value="Genomic_DNA"/>
</dbReference>
<dbReference type="SUPFAM" id="SSF54523">
    <property type="entry name" value="Pili subunits"/>
    <property type="match status" value="1"/>
</dbReference>
<comment type="subcellular location">
    <subcellularLocation>
        <location evidence="1">Cell inner membrane</location>
        <topology evidence="1">Single-pass membrane protein</topology>
    </subcellularLocation>
</comment>
<dbReference type="STRING" id="1280954.HPO_06843"/>
<reference evidence="9 10" key="1">
    <citation type="journal article" date="2014" name="Antonie Van Leeuwenhoek">
        <title>Hyphomonas beringensis sp. nov. and Hyphomonas chukchiensis sp. nov., isolated from surface seawater of the Bering Sea and Chukchi Sea.</title>
        <authorList>
            <person name="Li C."/>
            <person name="Lai Q."/>
            <person name="Li G."/>
            <person name="Dong C."/>
            <person name="Wang J."/>
            <person name="Liao Y."/>
            <person name="Shao Z."/>
        </authorList>
    </citation>
    <scope>NUCLEOTIDE SEQUENCE [LARGE SCALE GENOMIC DNA]</scope>
    <source>
        <strain evidence="9 10">PS728</strain>
    </source>
</reference>
<evidence type="ECO:0000256" key="3">
    <source>
        <dbReference type="ARBA" id="ARBA00022481"/>
    </source>
</evidence>
<keyword evidence="6 8" id="KW-1133">Transmembrane helix</keyword>
<dbReference type="Pfam" id="PF11612">
    <property type="entry name" value="T2SSJ"/>
    <property type="match status" value="1"/>
</dbReference>
<keyword evidence="2" id="KW-1003">Cell membrane</keyword>
<proteinExistence type="predicted"/>
<comment type="caution">
    <text evidence="9">The sequence shown here is derived from an EMBL/GenBank/DDBJ whole genome shotgun (WGS) entry which is preliminary data.</text>
</comment>